<feature type="coiled-coil region" evidence="1">
    <location>
        <begin position="90"/>
        <end position="117"/>
    </location>
</feature>
<keyword evidence="1" id="KW-0175">Coiled coil</keyword>
<name>A0A098B4Y0_DESHA</name>
<reference evidence="2" key="1">
    <citation type="submission" date="2014-07" db="EMBL/GenBank/DDBJ databases">
        <authorList>
            <person name="Hornung V.Bastian."/>
        </authorList>
    </citation>
    <scope>NUCLEOTIDE SEQUENCE</scope>
    <source>
        <strain evidence="2">PCE-S</strain>
    </source>
</reference>
<evidence type="ECO:0000256" key="1">
    <source>
        <dbReference type="SAM" id="Coils"/>
    </source>
</evidence>
<dbReference type="AlphaFoldDB" id="A0A098B4Y0"/>
<proteinExistence type="predicted"/>
<dbReference type="PATRIC" id="fig|49338.4.peg.3812"/>
<gene>
    <name evidence="2" type="ORF">DPCES_3549</name>
</gene>
<sequence length="777" mass="80076">MLIELEESLVHGQIEVTFMYEGVEYTAELSEAYIDPEVDAAEKLAAAIAAAEEAIVALPTVEEVAITDKAAVADAKALVEAVKALNAEAVVEGEEVIAQLETRIAELEAEQSAEEALATATEAVEVAEASELQADVDAALVLVNALPEGEAKDALAARIAVVQEVIDERVAAEEALATATEAVVVAEESLLEADLAAAQELVTALDASDARTLLQARINSVQLQINGIIAAVNAANTEVKLYNALNVKPFVNVNIDNITAYDTAITGPYTTIAAIQAIIDTVNATAVDGTVSALVTAADAAVGAAEADPDGLVAGAGSATLIATAQEAINVLPTEVPETVAIALSVSVTVKADLQGRLEAVKTVVPVLEAINQVQLLAALQNSAFVRVNEDLIGEYDTALDGSEITITAIQTDIDNVNQIAATTAVGDAEASLLAADVAAAQVLVNNLPDLNPNTAKETLLDRLDVVNAVITLKMATTEAQVLAALKSEALGLTDIIDAISAEYKAEFDTIVGTLAYNTDLQDVVVNAGNSLALATAVSDIVTNFVSYDETDADDQASALTELLRLAAVSADLNADTINSVLIEQYITDITEDINLAASGSINWTTASAADKAAAIQGLINSANSGLDEANRLVAVNEATTVAEMRTALTAVAVAEGTTAYINLSSQAKLEVAELVLVARDAIPVTTSFTTTSDVTTAIGTASAARTNFLSAVNAATDIDGMKTALDGAVFPEFQTLGDLAQVDAAESVLNVLDTLKAKTIPEEFKTITEVKAAAGL</sequence>
<dbReference type="EMBL" id="LK996017">
    <property type="protein sequence ID" value="CDX03435.1"/>
    <property type="molecule type" value="Genomic_DNA"/>
</dbReference>
<protein>
    <submittedName>
        <fullName evidence="2">Uncharacterized protein</fullName>
    </submittedName>
</protein>
<evidence type="ECO:0000313" key="2">
    <source>
        <dbReference type="EMBL" id="CDX03435.1"/>
    </source>
</evidence>
<organism evidence="2">
    <name type="scientific">Desulfitobacterium hafniense</name>
    <name type="common">Desulfitobacterium frappieri</name>
    <dbReference type="NCBI Taxonomy" id="49338"/>
    <lineage>
        <taxon>Bacteria</taxon>
        <taxon>Bacillati</taxon>
        <taxon>Bacillota</taxon>
        <taxon>Clostridia</taxon>
        <taxon>Eubacteriales</taxon>
        <taxon>Desulfitobacteriaceae</taxon>
        <taxon>Desulfitobacterium</taxon>
    </lineage>
</organism>
<accession>A0A098B4Y0</accession>